<evidence type="ECO:0000313" key="3">
    <source>
        <dbReference type="Proteomes" id="UP000239007"/>
    </source>
</evidence>
<name>A0A2S7UWS9_9GAMM</name>
<dbReference type="GO" id="GO:0004534">
    <property type="term" value="F:5'-3' RNA exonuclease activity"/>
    <property type="evidence" value="ECO:0007669"/>
    <property type="project" value="TreeGrafter"/>
</dbReference>
<organism evidence="2 3">
    <name type="scientific">Psychrosphaera saromensis</name>
    <dbReference type="NCBI Taxonomy" id="716813"/>
    <lineage>
        <taxon>Bacteria</taxon>
        <taxon>Pseudomonadati</taxon>
        <taxon>Pseudomonadota</taxon>
        <taxon>Gammaproteobacteria</taxon>
        <taxon>Alteromonadales</taxon>
        <taxon>Pseudoalteromonadaceae</taxon>
        <taxon>Psychrosphaera</taxon>
    </lineage>
</organism>
<dbReference type="GO" id="GO:0035312">
    <property type="term" value="F:5'-3' DNA exonuclease activity"/>
    <property type="evidence" value="ECO:0007669"/>
    <property type="project" value="TreeGrafter"/>
</dbReference>
<evidence type="ECO:0000259" key="1">
    <source>
        <dbReference type="SMART" id="SM00481"/>
    </source>
</evidence>
<dbReference type="Gene3D" id="3.20.20.140">
    <property type="entry name" value="Metal-dependent hydrolases"/>
    <property type="match status" value="1"/>
</dbReference>
<dbReference type="PANTHER" id="PTHR42924">
    <property type="entry name" value="EXONUCLEASE"/>
    <property type="match status" value="1"/>
</dbReference>
<sequence>MIYDLHSHTTASDGSLTPVELITRADVRQVGVLAVTDHDTVDALALAQAEIAEKKLTLKLVNGVEISTKWHGFEIHIVGLCIDPHNAELLSHLDTQLEHREARAISMSEKLAKKGFENVYQDARAMALGKCVSRTHFAKVLLQRGVIPNFDAAFKKYIGKGKPAYVSANWMDIETAVNIIHQAGGIAVIAHPIRYDMSNKWLAKLVAEFSEHGGDALEVGLTQLSPNQRTHIAGLANQHDLYSSQGSDFHAPARWTDLGKSLYLTEQCKPVWEHPKWRFA</sequence>
<dbReference type="Gene3D" id="1.10.150.650">
    <property type="match status" value="1"/>
</dbReference>
<dbReference type="OrthoDB" id="9804333at2"/>
<dbReference type="InterPro" id="IPR052018">
    <property type="entry name" value="PHP_domain"/>
</dbReference>
<dbReference type="Pfam" id="PF02811">
    <property type="entry name" value="PHP"/>
    <property type="match status" value="1"/>
</dbReference>
<gene>
    <name evidence="2" type="ORF">BTO11_11410</name>
</gene>
<comment type="caution">
    <text evidence="2">The sequence shown here is derived from an EMBL/GenBank/DDBJ whole genome shotgun (WGS) entry which is preliminary data.</text>
</comment>
<dbReference type="InterPro" id="IPR003141">
    <property type="entry name" value="Pol/His_phosphatase_N"/>
</dbReference>
<dbReference type="RefSeq" id="WP_105052712.1">
    <property type="nucleotide sequence ID" value="NZ_BMYG01000006.1"/>
</dbReference>
<dbReference type="AlphaFoldDB" id="A0A2S7UWS9"/>
<dbReference type="SUPFAM" id="SSF89550">
    <property type="entry name" value="PHP domain-like"/>
    <property type="match status" value="1"/>
</dbReference>
<dbReference type="Proteomes" id="UP000239007">
    <property type="component" value="Unassembled WGS sequence"/>
</dbReference>
<proteinExistence type="predicted"/>
<dbReference type="InterPro" id="IPR016195">
    <property type="entry name" value="Pol/histidinol_Pase-like"/>
</dbReference>
<reference evidence="2 3" key="1">
    <citation type="submission" date="2016-12" db="EMBL/GenBank/DDBJ databases">
        <title>Diversity of luminous bacteria.</title>
        <authorList>
            <person name="Yoshizawa S."/>
            <person name="Kogure K."/>
        </authorList>
    </citation>
    <scope>NUCLEOTIDE SEQUENCE [LARGE SCALE GENOMIC DNA]</scope>
    <source>
        <strain evidence="2 3">SA4-48</strain>
    </source>
</reference>
<keyword evidence="3" id="KW-1185">Reference proteome</keyword>
<feature type="domain" description="Polymerase/histidinol phosphatase N-terminal" evidence="1">
    <location>
        <begin position="3"/>
        <end position="70"/>
    </location>
</feature>
<dbReference type="InterPro" id="IPR004013">
    <property type="entry name" value="PHP_dom"/>
</dbReference>
<dbReference type="PANTHER" id="PTHR42924:SF3">
    <property type="entry name" value="POLYMERASE_HISTIDINOL PHOSPHATASE N-TERMINAL DOMAIN-CONTAINING PROTEIN"/>
    <property type="match status" value="1"/>
</dbReference>
<protein>
    <submittedName>
        <fullName evidence="2">Phosphatase</fullName>
    </submittedName>
</protein>
<evidence type="ECO:0000313" key="2">
    <source>
        <dbReference type="EMBL" id="PQJ54198.1"/>
    </source>
</evidence>
<dbReference type="EMBL" id="MSCH01000003">
    <property type="protein sequence ID" value="PQJ54198.1"/>
    <property type="molecule type" value="Genomic_DNA"/>
</dbReference>
<dbReference type="SMART" id="SM00481">
    <property type="entry name" value="POLIIIAc"/>
    <property type="match status" value="1"/>
</dbReference>
<accession>A0A2S7UWS9</accession>
<dbReference type="CDD" id="cd07438">
    <property type="entry name" value="PHP_HisPPase_AMP"/>
    <property type="match status" value="1"/>
</dbReference>